<evidence type="ECO:0008006" key="3">
    <source>
        <dbReference type="Google" id="ProtNLM"/>
    </source>
</evidence>
<gene>
    <name evidence="1" type="ORF">UT64_C0053G0006</name>
</gene>
<organism evidence="1 2">
    <name type="scientific">Candidatus Falkowbacteria bacterium GW2011_GWF2_39_8</name>
    <dbReference type="NCBI Taxonomy" id="1618642"/>
    <lineage>
        <taxon>Bacteria</taxon>
        <taxon>Candidatus Falkowiibacteriota</taxon>
    </lineage>
</organism>
<sequence>MTYNFCTLFDKNYLTRGLALYRSLSRHCSDFELWILCMDDETFALLQKMELPRVKLIPLSQIEDSRLLAAKNNRSRGEYCWTLASVFTYYVLKSEPQLENIAYLDSDTYYFSPVDPIYEEMADDSVLIIKHNYCQELKYLEKKSGIYNVTMVIFKNDERGLACLEWWQNSCIDWCYNRYEDGKFGDQKYLDIWPEKFQGVHVLQYLGANVAPWNINNYKITEKDGQILVNDEPLIFYHFHTLKIISPEEFQLFSSFYDTSRGNIDLIYSPYLHEIKTIIKDIDLIDPSFIYGYSKGEDWKEKIKQKCKRILVKLYYSRKKYENS</sequence>
<proteinExistence type="predicted"/>
<dbReference type="EMBL" id="LBXO01000053">
    <property type="protein sequence ID" value="KKR31715.1"/>
    <property type="molecule type" value="Genomic_DNA"/>
</dbReference>
<dbReference type="Gene3D" id="3.90.550.10">
    <property type="entry name" value="Spore Coat Polysaccharide Biosynthesis Protein SpsA, Chain A"/>
    <property type="match status" value="1"/>
</dbReference>
<protein>
    <recommendedName>
        <fullName evidence="3">Glycosyl transferase</fullName>
    </recommendedName>
</protein>
<comment type="caution">
    <text evidence="1">The sequence shown here is derived from an EMBL/GenBank/DDBJ whole genome shotgun (WGS) entry which is preliminary data.</text>
</comment>
<accession>A0A0G0SAE1</accession>
<evidence type="ECO:0000313" key="2">
    <source>
        <dbReference type="Proteomes" id="UP000034137"/>
    </source>
</evidence>
<dbReference type="SUPFAM" id="SSF53448">
    <property type="entry name" value="Nucleotide-diphospho-sugar transferases"/>
    <property type="match status" value="1"/>
</dbReference>
<dbReference type="PATRIC" id="fig|1618642.3.peg.863"/>
<name>A0A0G0SAE1_9BACT</name>
<dbReference type="AlphaFoldDB" id="A0A0G0SAE1"/>
<dbReference type="InterPro" id="IPR029044">
    <property type="entry name" value="Nucleotide-diphossugar_trans"/>
</dbReference>
<dbReference type="Proteomes" id="UP000034137">
    <property type="component" value="Unassembled WGS sequence"/>
</dbReference>
<reference evidence="1 2" key="1">
    <citation type="journal article" date="2015" name="Nature">
        <title>rRNA introns, odd ribosomes, and small enigmatic genomes across a large radiation of phyla.</title>
        <authorList>
            <person name="Brown C.T."/>
            <person name="Hug L.A."/>
            <person name="Thomas B.C."/>
            <person name="Sharon I."/>
            <person name="Castelle C.J."/>
            <person name="Singh A."/>
            <person name="Wilkins M.J."/>
            <person name="Williams K.H."/>
            <person name="Banfield J.F."/>
        </authorList>
    </citation>
    <scope>NUCLEOTIDE SEQUENCE [LARGE SCALE GENOMIC DNA]</scope>
</reference>
<evidence type="ECO:0000313" key="1">
    <source>
        <dbReference type="EMBL" id="KKR31715.1"/>
    </source>
</evidence>